<keyword evidence="2" id="KW-0472">Membrane</keyword>
<feature type="transmembrane region" description="Helical" evidence="2">
    <location>
        <begin position="54"/>
        <end position="73"/>
    </location>
</feature>
<keyword evidence="2" id="KW-0812">Transmembrane</keyword>
<feature type="transmembrane region" description="Helical" evidence="2">
    <location>
        <begin position="176"/>
        <end position="201"/>
    </location>
</feature>
<organism evidence="3 4">
    <name type="scientific">Phreatobacter cathodiphilus</name>
    <dbReference type="NCBI Taxonomy" id="1868589"/>
    <lineage>
        <taxon>Bacteria</taxon>
        <taxon>Pseudomonadati</taxon>
        <taxon>Pseudomonadota</taxon>
        <taxon>Alphaproteobacteria</taxon>
        <taxon>Hyphomicrobiales</taxon>
        <taxon>Phreatobacteraceae</taxon>
        <taxon>Phreatobacter</taxon>
    </lineage>
</organism>
<gene>
    <name evidence="3" type="ORF">C6569_07350</name>
</gene>
<feature type="transmembrane region" description="Helical" evidence="2">
    <location>
        <begin position="114"/>
        <end position="138"/>
    </location>
</feature>
<dbReference type="Proteomes" id="UP000237889">
    <property type="component" value="Chromosome"/>
</dbReference>
<evidence type="ECO:0008006" key="5">
    <source>
        <dbReference type="Google" id="ProtNLM"/>
    </source>
</evidence>
<protein>
    <recommendedName>
        <fullName evidence="5">AzlC family protein</fullName>
    </recommendedName>
</protein>
<reference evidence="3 4" key="1">
    <citation type="submission" date="2018-03" db="EMBL/GenBank/DDBJ databases">
        <title>Genome sequencing of Phreatobacter sp.</title>
        <authorList>
            <person name="Kim S.-J."/>
            <person name="Heo J."/>
            <person name="Kwon S.-W."/>
        </authorList>
    </citation>
    <scope>NUCLEOTIDE SEQUENCE [LARGE SCALE GENOMIC DNA]</scope>
    <source>
        <strain evidence="3 4">S-12</strain>
    </source>
</reference>
<dbReference type="Pfam" id="PF03591">
    <property type="entry name" value="AzlC"/>
    <property type="match status" value="1"/>
</dbReference>
<dbReference type="OrthoDB" id="7675159at2"/>
<evidence type="ECO:0000256" key="2">
    <source>
        <dbReference type="SAM" id="Phobius"/>
    </source>
</evidence>
<keyword evidence="4" id="KW-1185">Reference proteome</keyword>
<dbReference type="KEGG" id="phr:C6569_07350"/>
<name>A0A2S0N9S5_9HYPH</name>
<sequence length="280" mass="29139">MGIAPGPVFSGPRMPRMQDRSLPRRAAWPSDPSLMHAENPPLPPLKPGAYYRQGLRAAAALPAVILAATFIGIGSVCADYGMPLAWAMLATVLIWAGPAHLILVGGLGSGASWLAVALTVGLSSVRLLPMVVSLLPYLRLQNRHPVTAVACAHLVAISIWVEGLRLLPKIDGEGRVPFFLGLGTGLLTSATTATAVGYGLAGVIPHAFAAGLLFLTPIFFLLSLFTTARILSDQLAIAFGFFGLLVGALTGDGLELLYAGLGGGTLAYGLARLKRARDAV</sequence>
<feature type="transmembrane region" description="Helical" evidence="2">
    <location>
        <begin position="85"/>
        <end position="107"/>
    </location>
</feature>
<feature type="transmembrane region" description="Helical" evidence="2">
    <location>
        <begin position="207"/>
        <end position="228"/>
    </location>
</feature>
<feature type="transmembrane region" description="Helical" evidence="2">
    <location>
        <begin position="144"/>
        <end position="164"/>
    </location>
</feature>
<feature type="region of interest" description="Disordered" evidence="1">
    <location>
        <begin position="1"/>
        <end position="39"/>
    </location>
</feature>
<dbReference type="InterPro" id="IPR011606">
    <property type="entry name" value="Brnchd-chn_aa_trnsp_permease"/>
</dbReference>
<keyword evidence="2" id="KW-1133">Transmembrane helix</keyword>
<proteinExistence type="predicted"/>
<dbReference type="EMBL" id="CP027668">
    <property type="protein sequence ID" value="AVO44892.1"/>
    <property type="molecule type" value="Genomic_DNA"/>
</dbReference>
<evidence type="ECO:0000313" key="4">
    <source>
        <dbReference type="Proteomes" id="UP000237889"/>
    </source>
</evidence>
<evidence type="ECO:0000313" key="3">
    <source>
        <dbReference type="EMBL" id="AVO44892.1"/>
    </source>
</evidence>
<dbReference type="AlphaFoldDB" id="A0A2S0N9S5"/>
<feature type="transmembrane region" description="Helical" evidence="2">
    <location>
        <begin position="235"/>
        <end position="250"/>
    </location>
</feature>
<accession>A0A2S0N9S5</accession>
<evidence type="ECO:0000256" key="1">
    <source>
        <dbReference type="SAM" id="MobiDB-lite"/>
    </source>
</evidence>